<dbReference type="PANTHER" id="PTHR47326:SF1">
    <property type="entry name" value="HTH PSQ-TYPE DOMAIN-CONTAINING PROTEIN"/>
    <property type="match status" value="1"/>
</dbReference>
<evidence type="ECO:0000313" key="2">
    <source>
        <dbReference type="Proteomes" id="UP000027135"/>
    </source>
</evidence>
<gene>
    <name evidence="1" type="ORF">L798_12007</name>
</gene>
<evidence type="ECO:0000313" key="1">
    <source>
        <dbReference type="EMBL" id="KDR14206.1"/>
    </source>
</evidence>
<sequence>MRVVASRVGISYGCPATFLERQHPTRKIIPFRDNKPRTTGSLLRVKSPGKTWTSEENVDRIREAFQRSPRESIRAASLQLQLPRSTVRDVLHKRLRLRAYKIQMIHAVKPTDQVARTNFAVDMLERIRINDLQHLKARTRDAVATVTPNMLQATWNEVDYRLDICRATRGAHIEIY</sequence>
<proteinExistence type="predicted"/>
<accession>A0A067QVK4</accession>
<dbReference type="InParanoid" id="A0A067QVK4"/>
<dbReference type="Proteomes" id="UP000027135">
    <property type="component" value="Unassembled WGS sequence"/>
</dbReference>
<dbReference type="AlphaFoldDB" id="A0A067QVK4"/>
<dbReference type="PANTHER" id="PTHR47326">
    <property type="entry name" value="TRANSPOSABLE ELEMENT TC3 TRANSPOSASE-LIKE PROTEIN"/>
    <property type="match status" value="1"/>
</dbReference>
<dbReference type="EMBL" id="KK852894">
    <property type="protein sequence ID" value="KDR14206.1"/>
    <property type="molecule type" value="Genomic_DNA"/>
</dbReference>
<keyword evidence="2" id="KW-1185">Reference proteome</keyword>
<reference evidence="1 2" key="1">
    <citation type="journal article" date="2014" name="Nat. Commun.">
        <title>Molecular traces of alternative social organization in a termite genome.</title>
        <authorList>
            <person name="Terrapon N."/>
            <person name="Li C."/>
            <person name="Robertson H.M."/>
            <person name="Ji L."/>
            <person name="Meng X."/>
            <person name="Booth W."/>
            <person name="Chen Z."/>
            <person name="Childers C.P."/>
            <person name="Glastad K.M."/>
            <person name="Gokhale K."/>
            <person name="Gowin J."/>
            <person name="Gronenberg W."/>
            <person name="Hermansen R.A."/>
            <person name="Hu H."/>
            <person name="Hunt B.G."/>
            <person name="Huylmans A.K."/>
            <person name="Khalil S.M."/>
            <person name="Mitchell R.D."/>
            <person name="Munoz-Torres M.C."/>
            <person name="Mustard J.A."/>
            <person name="Pan H."/>
            <person name="Reese J.T."/>
            <person name="Scharf M.E."/>
            <person name="Sun F."/>
            <person name="Vogel H."/>
            <person name="Xiao J."/>
            <person name="Yang W."/>
            <person name="Yang Z."/>
            <person name="Yang Z."/>
            <person name="Zhou J."/>
            <person name="Zhu J."/>
            <person name="Brent C.S."/>
            <person name="Elsik C.G."/>
            <person name="Goodisman M.A."/>
            <person name="Liberles D.A."/>
            <person name="Roe R.M."/>
            <person name="Vargo E.L."/>
            <person name="Vilcinskas A."/>
            <person name="Wang J."/>
            <person name="Bornberg-Bauer E."/>
            <person name="Korb J."/>
            <person name="Zhang G."/>
            <person name="Liebig J."/>
        </authorList>
    </citation>
    <scope>NUCLEOTIDE SEQUENCE [LARGE SCALE GENOMIC DNA]</scope>
    <source>
        <tissue evidence="1">Whole organism</tissue>
    </source>
</reference>
<protein>
    <submittedName>
        <fullName evidence="1">Uncharacterized protein</fullName>
    </submittedName>
</protein>
<name>A0A067QVK4_ZOONE</name>
<organism evidence="1 2">
    <name type="scientific">Zootermopsis nevadensis</name>
    <name type="common">Dampwood termite</name>
    <dbReference type="NCBI Taxonomy" id="136037"/>
    <lineage>
        <taxon>Eukaryota</taxon>
        <taxon>Metazoa</taxon>
        <taxon>Ecdysozoa</taxon>
        <taxon>Arthropoda</taxon>
        <taxon>Hexapoda</taxon>
        <taxon>Insecta</taxon>
        <taxon>Pterygota</taxon>
        <taxon>Neoptera</taxon>
        <taxon>Polyneoptera</taxon>
        <taxon>Dictyoptera</taxon>
        <taxon>Blattodea</taxon>
        <taxon>Blattoidea</taxon>
        <taxon>Termitoidae</taxon>
        <taxon>Termopsidae</taxon>
        <taxon>Zootermopsis</taxon>
    </lineage>
</organism>